<feature type="region of interest" description="Disordered" evidence="3">
    <location>
        <begin position="1883"/>
        <end position="1914"/>
    </location>
</feature>
<name>A0A6P7LGK0_BETSP</name>
<dbReference type="InParanoid" id="A0A6P7LGK0"/>
<feature type="region of interest" description="Disordered" evidence="3">
    <location>
        <begin position="821"/>
        <end position="844"/>
    </location>
</feature>
<evidence type="ECO:0000313" key="5">
    <source>
        <dbReference type="Proteomes" id="UP000515150"/>
    </source>
</evidence>
<proteinExistence type="predicted"/>
<dbReference type="Proteomes" id="UP000515150">
    <property type="component" value="Chromosome 21"/>
</dbReference>
<feature type="compositionally biased region" description="Basic and acidic residues" evidence="3">
    <location>
        <begin position="827"/>
        <end position="844"/>
    </location>
</feature>
<accession>A0A6P7LGK0</accession>
<feature type="coiled-coil region" evidence="2">
    <location>
        <begin position="461"/>
        <end position="551"/>
    </location>
</feature>
<keyword evidence="5" id="KW-1185">Reference proteome</keyword>
<protein>
    <submittedName>
        <fullName evidence="6">Trichohyalin isoform X1</fullName>
    </submittedName>
</protein>
<evidence type="ECO:0000256" key="3">
    <source>
        <dbReference type="SAM" id="MobiDB-lite"/>
    </source>
</evidence>
<feature type="coiled-coil region" evidence="2">
    <location>
        <begin position="1270"/>
        <end position="1684"/>
    </location>
</feature>
<dbReference type="FunCoup" id="A0A6P7LGK0">
    <property type="interactions" value="18"/>
</dbReference>
<feature type="compositionally biased region" description="Basic and acidic residues" evidence="3">
    <location>
        <begin position="688"/>
        <end position="710"/>
    </location>
</feature>
<feature type="region of interest" description="Disordered" evidence="3">
    <location>
        <begin position="1003"/>
        <end position="1066"/>
    </location>
</feature>
<reference evidence="6" key="1">
    <citation type="submission" date="2025-08" db="UniProtKB">
        <authorList>
            <consortium name="RefSeq"/>
        </authorList>
    </citation>
    <scope>IDENTIFICATION</scope>
</reference>
<keyword evidence="1 2" id="KW-0175">Coiled coil</keyword>
<dbReference type="Pfam" id="PF15035">
    <property type="entry name" value="Rootletin"/>
    <property type="match status" value="1"/>
</dbReference>
<feature type="coiled-coil region" evidence="2">
    <location>
        <begin position="6"/>
        <end position="47"/>
    </location>
</feature>
<dbReference type="KEGG" id="bspl:114847605"/>
<evidence type="ECO:0000256" key="2">
    <source>
        <dbReference type="SAM" id="Coils"/>
    </source>
</evidence>
<feature type="region of interest" description="Disordered" evidence="3">
    <location>
        <begin position="688"/>
        <end position="713"/>
    </location>
</feature>
<evidence type="ECO:0000259" key="4">
    <source>
        <dbReference type="Pfam" id="PF15035"/>
    </source>
</evidence>
<dbReference type="OrthoDB" id="3549872at2759"/>
<evidence type="ECO:0000256" key="1">
    <source>
        <dbReference type="ARBA" id="ARBA00023054"/>
    </source>
</evidence>
<dbReference type="InterPro" id="IPR055167">
    <property type="entry name" value="Rootletin-like_CC"/>
</dbReference>
<gene>
    <name evidence="6" type="primary">si:dkey-230p4.1</name>
</gene>
<organism evidence="5 6">
    <name type="scientific">Betta splendens</name>
    <name type="common">Siamese fighting fish</name>
    <dbReference type="NCBI Taxonomy" id="158456"/>
    <lineage>
        <taxon>Eukaryota</taxon>
        <taxon>Metazoa</taxon>
        <taxon>Chordata</taxon>
        <taxon>Craniata</taxon>
        <taxon>Vertebrata</taxon>
        <taxon>Euteleostomi</taxon>
        <taxon>Actinopterygii</taxon>
        <taxon>Neopterygii</taxon>
        <taxon>Teleostei</taxon>
        <taxon>Neoteleostei</taxon>
        <taxon>Acanthomorphata</taxon>
        <taxon>Anabantaria</taxon>
        <taxon>Anabantiformes</taxon>
        <taxon>Anabantoidei</taxon>
        <taxon>Osphronemidae</taxon>
        <taxon>Betta</taxon>
    </lineage>
</organism>
<dbReference type="GeneID" id="114847605"/>
<dbReference type="RefSeq" id="XP_028993355.1">
    <property type="nucleotide sequence ID" value="XM_029137522.3"/>
</dbReference>
<feature type="coiled-coil region" evidence="2">
    <location>
        <begin position="1945"/>
        <end position="2013"/>
    </location>
</feature>
<feature type="domain" description="Rootletin-like coiled-coil" evidence="4">
    <location>
        <begin position="70"/>
        <end position="247"/>
    </location>
</feature>
<evidence type="ECO:0000313" key="6">
    <source>
        <dbReference type="RefSeq" id="XP_028993355.1"/>
    </source>
</evidence>
<sequence>MESSFLIGWQQEKAELTHEVSRLQEELAENRAEREELESRSMALNDRLRQSVTPALALSLQVEGEQRAWKKKVRDGREREARQTLLVHQLQNKVFEYRDRCQELELLLQDEHKRLLNTGWRIGDEHNKSLESVLIRLEEEQQRSVSLAETNTLLCKQLTQSQEDNQAIRGDLQKLTADWTKAVEEAEHKDSYWQRENKCRSDHEAQHQASLLSVWGSVVALRQQCHTLKIAAYRDLWQLKAEFSQMSSSLLSSCESLFPFLKLCAPHLQPSSLSQHQPFLPFDLPQSSLSPPLCSTLLHQPLLSSALSSNLPSATPGPPLASTSTLGTFSLAELECIEEKRMHEEKKPQVSELNLLHEAEVSQLKELITELSHHMQAEQSLREEKEHEIKKRMETETCLQSVSQGVIRLFRVLSSCSSRPLSVSLESILSLDLCALLSVLSHTESALRWRNEELQGAELSVRRLSEEKTAMQLSFKQLEDENQQLRTHLQQTQVELTHTLDLLNREQEAISSLRLQVEEVQTREEGVKRNNDRLRREIDRHEERTRQLESGTHKRVEMEFLGNVQLQEKETLHHLKSHTLKVECELSDSQPQLQALMSEVSSLQREVKTFKMDCTELRVQKKLDAKAISQLRERPNEWETITEERESGLISLKEAKEKDGRQLEKLSFKHDLVCTELKGVQEQLRQAHEEVRRRDRQQVEQQRDGRKLQEEQNSLESHLYTHTLEAELQELKSETVSLHQQLGQHQKQLSLSQMATCQLQTHIHTLQQTKETFHGEIVCLRAELEQAVAKIKDEKDTRKMNRKDNDEQQLQVEMLMEETQTLRKRRKEEEQERNEERKSWQREREALSEELGKRKGEVGVLRRRTKGLTDEKQDIQRGLQGLMKEIAAEEAQTNQMFERIQWMEGEKGRLEKDMIGLEVRMREKGVTIEARRREEKIQRDREVEALYDRLDRLEREKEERQDEVKQVRCEAETELETWKKNVKKMEVEINRLTEEISLLEDTREVERRKERLQGEEDEKTKEKMIQLRDAAKKAEENMEKLKSRMKEVESETEQERSKNEKMQIEKQEAETGLLEKAGEMELLGLGLNMVKEEREKMKEEVDRMKCRLEHQMSAVREREEEVENLKKHLKLMEKREEKALREQQEANEKLFQKDTREEQLETLLRESQILLETERRVGHEKDDRLFSQATELQEAHNENERSKRMVKEREVAQKEELSEWRERAEHSKKEVALLSQVFKQQEKEVHRLKVSLKERDKEEREGQKITEERRGKLESKITDLDKEKTRLEDKLKEVEEKWEEERGVVRSIREEVKRMEDRSEEMKNEIKELRRAKEETRSFENNLIEQRRGLEDKVLEREKEIDELNKELQQLGRMKEEKIRIENKLMDKEKEMDKLGEMLSCKEEEKRTLVGRLKEAKKEHERLRIRKAQHLLVVKRGKFFVREMEEKKAGLSVELRRRKQEVTALREEVQRERDKTQKELRRQEQEVLMLKNSILTEQGEKRDIQEKLWRTESEVTLLREEIKLILNKDEDAQGEITALKEYIQKEQRSMQETQCDAQQQMEELQDELSRTRSKLSLLKVEIQSKQKDKMELQEELKQRKAEVEKEKRMGAQQVWRRKDEELRRTKEELTDMAGKLQEEQSKKVQIQEKLASIDKEVTALREELQKEQRKKEEVQEELRGVQQSMDVMTVNLNFLQGQLSGLSESRQGAWEEVKMKEEQNWQIKEGLRAALEEMTKLKVLLQESYTEGERLRNALNEKKQEIDIKEANLQAVREEVEKEREEFQKIRVKVETLDRRRKEMMDELLVAKRLKRKAEEEKRESEELWRTRLEEREIKLTDLTREIQILKAKEEAVDKEFRLRLEENIKKGEENRAELSQERATLATLEEQKSQSSPAAEKTRGNRSEGEVEEEHNSFLLQENEEMWRLLRNKEQSFGARLVVLQHLVAELQLEQKVLNKKNSHLENQKEKLKRDRNTLRDSLRQVKEECSKFKQQESAESTEERLRSRVKQLEEQVGQLCLSLAVEHQQREKFIQQSSRNSQWLVSLRQDLTESLAAVAHRPVPSVLEFETQRLDHSLREEEVRMYLSQL</sequence>
<feature type="compositionally biased region" description="Basic and acidic residues" evidence="3">
    <location>
        <begin position="1897"/>
        <end position="1906"/>
    </location>
</feature>